<evidence type="ECO:0000256" key="6">
    <source>
        <dbReference type="ARBA" id="ARBA00023015"/>
    </source>
</evidence>
<dbReference type="EMBL" id="CAQQ02062810">
    <property type="status" value="NOT_ANNOTATED_CDS"/>
    <property type="molecule type" value="Genomic_DNA"/>
</dbReference>
<dbReference type="GO" id="GO:0000978">
    <property type="term" value="F:RNA polymerase II cis-regulatory region sequence-specific DNA binding"/>
    <property type="evidence" value="ECO:0007669"/>
    <property type="project" value="TreeGrafter"/>
</dbReference>
<keyword evidence="2" id="KW-0479">Metal-binding</keyword>
<dbReference type="GO" id="GO:0009887">
    <property type="term" value="P:animal organ morphogenesis"/>
    <property type="evidence" value="ECO:0007669"/>
    <property type="project" value="UniProtKB-ARBA"/>
</dbReference>
<dbReference type="InterPro" id="IPR013087">
    <property type="entry name" value="Znf_C2H2_type"/>
</dbReference>
<evidence type="ECO:0000256" key="4">
    <source>
        <dbReference type="ARBA" id="ARBA00022771"/>
    </source>
</evidence>
<organism evidence="13 14">
    <name type="scientific">Megaselia scalaris</name>
    <name type="common">Humpbacked fly</name>
    <name type="synonym">Phora scalaris</name>
    <dbReference type="NCBI Taxonomy" id="36166"/>
    <lineage>
        <taxon>Eukaryota</taxon>
        <taxon>Metazoa</taxon>
        <taxon>Ecdysozoa</taxon>
        <taxon>Arthropoda</taxon>
        <taxon>Hexapoda</taxon>
        <taxon>Insecta</taxon>
        <taxon>Pterygota</taxon>
        <taxon>Neoptera</taxon>
        <taxon>Endopterygota</taxon>
        <taxon>Diptera</taxon>
        <taxon>Brachycera</taxon>
        <taxon>Muscomorpha</taxon>
        <taxon>Platypezoidea</taxon>
        <taxon>Phoridae</taxon>
        <taxon>Megaseliini</taxon>
        <taxon>Megaselia</taxon>
    </lineage>
</organism>
<feature type="domain" description="C2H2-type" evidence="12">
    <location>
        <begin position="323"/>
        <end position="350"/>
    </location>
</feature>
<keyword evidence="4 10" id="KW-0863">Zinc-finger</keyword>
<sequence>MEHLSPPPSPQSSSASSTAAAIINHNNNNLFEASSSSSKNWIQRASAFNSVLAASAGTKLNRDLPFFYNPLLYSSALLWPQFFFPSAAQTPNSGLATPSTPATPSSPYFEQEPEKLTPTNQSDLSLTPEKDDSLQQEDDMPLNLSVKRSRSKKSDMVTSGYVRERNIFDPIAKKFKYERRSNYPRIIKRDEDYDDMQMTPTGIPKTDGSPTKFSQQLFITQQNLYKQHQDILQQHFKNAAAVATATANKREMDILRQNRTDIYLMNNNNNANSVNQNQISVLSGNKFNFDSGEKIVTTPADSTGLQNWREESLEKRNKPEKSFECKQCGKTFKRSSTLSTHLLIHSDTRPYPCQYCGKRFHQKSDMKKHTYIHTGEKPHKCTVCLKAFSQSSNLITHMRKHTGYKPFACGMCDQSFQRKVDLRRHSESRHEDTFTASPVSKWK</sequence>
<keyword evidence="14" id="KW-1185">Reference proteome</keyword>
<dbReference type="FunFam" id="3.30.160.60:FF:000208">
    <property type="entry name" value="zinc finger protein Gfi-1b"/>
    <property type="match status" value="1"/>
</dbReference>
<dbReference type="OMA" id="KFKYERR"/>
<dbReference type="FunFam" id="3.30.160.60:FF:000245">
    <property type="entry name" value="zinc finger protein Gfi-1"/>
    <property type="match status" value="1"/>
</dbReference>
<evidence type="ECO:0000256" key="3">
    <source>
        <dbReference type="ARBA" id="ARBA00022737"/>
    </source>
</evidence>
<evidence type="ECO:0000259" key="12">
    <source>
        <dbReference type="PROSITE" id="PS50157"/>
    </source>
</evidence>
<keyword evidence="9" id="KW-0539">Nucleus</keyword>
<reference evidence="14" key="1">
    <citation type="submission" date="2013-02" db="EMBL/GenBank/DDBJ databases">
        <authorList>
            <person name="Hughes D."/>
        </authorList>
    </citation>
    <scope>NUCLEOTIDE SEQUENCE</scope>
    <source>
        <strain>Durham</strain>
        <strain evidence="14">NC isolate 2 -- Noor lab</strain>
    </source>
</reference>
<dbReference type="EnsemblMetazoa" id="MESCA000812-RA">
    <property type="protein sequence ID" value="MESCA000812-PA"/>
    <property type="gene ID" value="MESCA000812"/>
</dbReference>
<accession>T1GC17</accession>
<evidence type="ECO:0000313" key="13">
    <source>
        <dbReference type="EnsemblMetazoa" id="MESCA000812-PA"/>
    </source>
</evidence>
<feature type="compositionally biased region" description="Low complexity" evidence="11">
    <location>
        <begin position="96"/>
        <end position="107"/>
    </location>
</feature>
<keyword evidence="8" id="KW-0804">Transcription</keyword>
<dbReference type="Proteomes" id="UP000015102">
    <property type="component" value="Unassembled WGS sequence"/>
</dbReference>
<dbReference type="PANTHER" id="PTHR23235">
    <property type="entry name" value="KRUEPPEL-LIKE TRANSCRIPTION FACTOR"/>
    <property type="match status" value="1"/>
</dbReference>
<reference evidence="13" key="2">
    <citation type="submission" date="2015-06" db="UniProtKB">
        <authorList>
            <consortium name="EnsemblMetazoa"/>
        </authorList>
    </citation>
    <scope>IDENTIFICATION</scope>
</reference>
<keyword evidence="7" id="KW-0238">DNA-binding</keyword>
<feature type="domain" description="C2H2-type" evidence="12">
    <location>
        <begin position="351"/>
        <end position="378"/>
    </location>
</feature>
<dbReference type="STRING" id="36166.T1GC17"/>
<feature type="region of interest" description="Disordered" evidence="11">
    <location>
        <begin position="91"/>
        <end position="153"/>
    </location>
</feature>
<dbReference type="PROSITE" id="PS00028">
    <property type="entry name" value="ZINC_FINGER_C2H2_1"/>
    <property type="match status" value="4"/>
</dbReference>
<dbReference type="FunFam" id="3.30.160.60:FF:000148">
    <property type="entry name" value="zinc finger protein Gfi-1"/>
    <property type="match status" value="1"/>
</dbReference>
<keyword evidence="5" id="KW-0862">Zinc</keyword>
<dbReference type="FunFam" id="3.30.160.60:FF:000432">
    <property type="entry name" value="zinc finger protein Gfi-1b isoform X1"/>
    <property type="match status" value="1"/>
</dbReference>
<evidence type="ECO:0000256" key="5">
    <source>
        <dbReference type="ARBA" id="ARBA00022833"/>
    </source>
</evidence>
<dbReference type="EMBL" id="CAQQ02062811">
    <property type="status" value="NOT_ANNOTATED_CDS"/>
    <property type="molecule type" value="Genomic_DNA"/>
</dbReference>
<feature type="compositionally biased region" description="Basic and acidic residues" evidence="11">
    <location>
        <begin position="423"/>
        <end position="433"/>
    </location>
</feature>
<dbReference type="PANTHER" id="PTHR23235:SF142">
    <property type="entry name" value="ZINC FINGER PROTEIN 384"/>
    <property type="match status" value="1"/>
</dbReference>
<dbReference type="GO" id="GO:0000981">
    <property type="term" value="F:DNA-binding transcription factor activity, RNA polymerase II-specific"/>
    <property type="evidence" value="ECO:0007669"/>
    <property type="project" value="TreeGrafter"/>
</dbReference>
<dbReference type="Gene3D" id="3.30.160.60">
    <property type="entry name" value="Classic Zinc Finger"/>
    <property type="match status" value="4"/>
</dbReference>
<keyword evidence="3" id="KW-0677">Repeat</keyword>
<feature type="region of interest" description="Disordered" evidence="11">
    <location>
        <begin position="423"/>
        <end position="443"/>
    </location>
</feature>
<dbReference type="SMART" id="SM00355">
    <property type="entry name" value="ZnF_C2H2"/>
    <property type="match status" value="4"/>
</dbReference>
<dbReference type="InterPro" id="IPR036236">
    <property type="entry name" value="Znf_C2H2_sf"/>
</dbReference>
<dbReference type="GO" id="GO:0005634">
    <property type="term" value="C:nucleus"/>
    <property type="evidence" value="ECO:0007669"/>
    <property type="project" value="UniProtKB-SubCell"/>
</dbReference>
<protein>
    <recommendedName>
        <fullName evidence="12">C2H2-type domain-containing protein</fullName>
    </recommendedName>
</protein>
<evidence type="ECO:0000256" key="10">
    <source>
        <dbReference type="PROSITE-ProRule" id="PRU00042"/>
    </source>
</evidence>
<evidence type="ECO:0000256" key="2">
    <source>
        <dbReference type="ARBA" id="ARBA00022723"/>
    </source>
</evidence>
<evidence type="ECO:0000256" key="11">
    <source>
        <dbReference type="SAM" id="MobiDB-lite"/>
    </source>
</evidence>
<evidence type="ECO:0000256" key="1">
    <source>
        <dbReference type="ARBA" id="ARBA00004123"/>
    </source>
</evidence>
<evidence type="ECO:0000256" key="9">
    <source>
        <dbReference type="ARBA" id="ARBA00023242"/>
    </source>
</evidence>
<feature type="domain" description="C2H2-type" evidence="12">
    <location>
        <begin position="407"/>
        <end position="435"/>
    </location>
</feature>
<proteinExistence type="predicted"/>
<feature type="domain" description="C2H2-type" evidence="12">
    <location>
        <begin position="379"/>
        <end position="406"/>
    </location>
</feature>
<dbReference type="PROSITE" id="PS50157">
    <property type="entry name" value="ZINC_FINGER_C2H2_2"/>
    <property type="match status" value="4"/>
</dbReference>
<dbReference type="SUPFAM" id="SSF57667">
    <property type="entry name" value="beta-beta-alpha zinc fingers"/>
    <property type="match status" value="2"/>
</dbReference>
<dbReference type="GO" id="GO:0008270">
    <property type="term" value="F:zinc ion binding"/>
    <property type="evidence" value="ECO:0007669"/>
    <property type="project" value="UniProtKB-KW"/>
</dbReference>
<dbReference type="GO" id="GO:0000122">
    <property type="term" value="P:negative regulation of transcription by RNA polymerase II"/>
    <property type="evidence" value="ECO:0007669"/>
    <property type="project" value="UniProtKB-ARBA"/>
</dbReference>
<dbReference type="HOGENOM" id="CLU_030838_1_0_1"/>
<evidence type="ECO:0000256" key="8">
    <source>
        <dbReference type="ARBA" id="ARBA00023163"/>
    </source>
</evidence>
<keyword evidence="6" id="KW-0805">Transcription regulation</keyword>
<dbReference type="Pfam" id="PF00096">
    <property type="entry name" value="zf-C2H2"/>
    <property type="match status" value="4"/>
</dbReference>
<evidence type="ECO:0000313" key="14">
    <source>
        <dbReference type="Proteomes" id="UP000015102"/>
    </source>
</evidence>
<dbReference type="GO" id="GO:0003002">
    <property type="term" value="P:regionalization"/>
    <property type="evidence" value="ECO:0007669"/>
    <property type="project" value="UniProtKB-ARBA"/>
</dbReference>
<comment type="subcellular location">
    <subcellularLocation>
        <location evidence="1">Nucleus</location>
    </subcellularLocation>
</comment>
<evidence type="ECO:0000256" key="7">
    <source>
        <dbReference type="ARBA" id="ARBA00023125"/>
    </source>
</evidence>
<feature type="compositionally biased region" description="Polar residues" evidence="11">
    <location>
        <begin position="434"/>
        <end position="443"/>
    </location>
</feature>
<name>T1GC17_MEGSC</name>
<dbReference type="AlphaFoldDB" id="T1GC17"/>